<dbReference type="SUPFAM" id="SSF53448">
    <property type="entry name" value="Nucleotide-diphospho-sugar transferases"/>
    <property type="match status" value="1"/>
</dbReference>
<dbReference type="GO" id="GO:0016020">
    <property type="term" value="C:membrane"/>
    <property type="evidence" value="ECO:0007669"/>
    <property type="project" value="GOC"/>
</dbReference>
<dbReference type="PANTHER" id="PTHR43398">
    <property type="entry name" value="DOLICHOL-PHOSPHATE MANNOSYLTRANSFERASE SUBUNIT 1"/>
    <property type="match status" value="1"/>
</dbReference>
<evidence type="ECO:0000256" key="3">
    <source>
        <dbReference type="ARBA" id="ARBA00022679"/>
    </source>
</evidence>
<keyword evidence="3 5" id="KW-0808">Transferase</keyword>
<organism evidence="5 6">
    <name type="scientific">Cellulomonas carbonis T26</name>
    <dbReference type="NCBI Taxonomy" id="947969"/>
    <lineage>
        <taxon>Bacteria</taxon>
        <taxon>Bacillati</taxon>
        <taxon>Actinomycetota</taxon>
        <taxon>Actinomycetes</taxon>
        <taxon>Micrococcales</taxon>
        <taxon>Cellulomonadaceae</taxon>
        <taxon>Cellulomonas</taxon>
    </lineage>
</organism>
<comment type="similarity">
    <text evidence="1">Belongs to the glycosyltransferase 2 family.</text>
</comment>
<dbReference type="OrthoDB" id="9810303at2"/>
<evidence type="ECO:0000256" key="2">
    <source>
        <dbReference type="ARBA" id="ARBA00022676"/>
    </source>
</evidence>
<dbReference type="InterPro" id="IPR001173">
    <property type="entry name" value="Glyco_trans_2-like"/>
</dbReference>
<dbReference type="EMBL" id="AXCY01000081">
    <property type="protein sequence ID" value="KGM09705.1"/>
    <property type="molecule type" value="Genomic_DNA"/>
</dbReference>
<reference evidence="5 6" key="1">
    <citation type="submission" date="2013-08" db="EMBL/GenBank/DDBJ databases">
        <title>Genome sequencing of Cellulomonas carbonis T26.</title>
        <authorList>
            <person name="Chen F."/>
            <person name="Li Y."/>
            <person name="Wang G."/>
        </authorList>
    </citation>
    <scope>NUCLEOTIDE SEQUENCE [LARGE SCALE GENOMIC DNA]</scope>
    <source>
        <strain evidence="5 6">T26</strain>
    </source>
</reference>
<proteinExistence type="inferred from homology"/>
<dbReference type="InterPro" id="IPR029044">
    <property type="entry name" value="Nucleotide-diphossugar_trans"/>
</dbReference>
<dbReference type="PANTHER" id="PTHR43398:SF1">
    <property type="entry name" value="DOLICHOL-PHOSPHATE MANNOSYLTRANSFERASE SUBUNIT 1"/>
    <property type="match status" value="1"/>
</dbReference>
<reference evidence="5 6" key="2">
    <citation type="journal article" date="2015" name="Stand. Genomic Sci.">
        <title>Draft genome sequence of Cellulomonas carbonis T26(T) and comparative analysis of six Cellulomonas genomes.</title>
        <authorList>
            <person name="Zhuang W."/>
            <person name="Zhang S."/>
            <person name="Xia X."/>
            <person name="Wang G."/>
        </authorList>
    </citation>
    <scope>NUCLEOTIDE SEQUENCE [LARGE SCALE GENOMIC DNA]</scope>
    <source>
        <strain evidence="5 6">T26</strain>
    </source>
</reference>
<sequence>MLASGAAREEGCVTTARPAGPARPLVVVPTYDEVASLGDVVGRVLREVPHAEVLVVDDASPDGTGELADRLAAADGRVHVLHRKGKDGLGAAYLAGFAWAAGRGHDAVVEMDADGSHLPEQLPDLLAALASGVDVVLGSRWVAGGRIVNWPWYRVLLSRAGSGYARAVLGLPVRDVTGGFRVYRSDVLAGLVADDVASQGYCFQIDLLRRAVVGGRVVVEVPITFVERETGTSKMSRAIVVEAVRLVSWWGLQRLVRVRGSRRRPRVAPHR</sequence>
<evidence type="ECO:0000313" key="5">
    <source>
        <dbReference type="EMBL" id="KGM09705.1"/>
    </source>
</evidence>
<dbReference type="Pfam" id="PF00535">
    <property type="entry name" value="Glycos_transf_2"/>
    <property type="match status" value="1"/>
</dbReference>
<accession>A0A0A0BP36</accession>
<keyword evidence="6" id="KW-1185">Reference proteome</keyword>
<name>A0A0A0BP36_9CELL</name>
<dbReference type="GO" id="GO:0004582">
    <property type="term" value="F:dolichyl-phosphate beta-D-mannosyltransferase activity"/>
    <property type="evidence" value="ECO:0007669"/>
    <property type="project" value="InterPro"/>
</dbReference>
<evidence type="ECO:0000313" key="6">
    <source>
        <dbReference type="Proteomes" id="UP000029839"/>
    </source>
</evidence>
<evidence type="ECO:0000256" key="1">
    <source>
        <dbReference type="ARBA" id="ARBA00006739"/>
    </source>
</evidence>
<comment type="caution">
    <text evidence="5">The sequence shown here is derived from an EMBL/GenBank/DDBJ whole genome shotgun (WGS) entry which is preliminary data.</text>
</comment>
<dbReference type="GO" id="GO:0009247">
    <property type="term" value="P:glycolipid biosynthetic process"/>
    <property type="evidence" value="ECO:0007669"/>
    <property type="project" value="TreeGrafter"/>
</dbReference>
<feature type="domain" description="Glycosyltransferase 2-like" evidence="4">
    <location>
        <begin position="26"/>
        <end position="188"/>
    </location>
</feature>
<keyword evidence="2 5" id="KW-0328">Glycosyltransferase</keyword>
<evidence type="ECO:0000259" key="4">
    <source>
        <dbReference type="Pfam" id="PF00535"/>
    </source>
</evidence>
<dbReference type="AlphaFoldDB" id="A0A0A0BP36"/>
<dbReference type="Gene3D" id="3.90.550.10">
    <property type="entry name" value="Spore Coat Polysaccharide Biosynthesis Protein SpsA, Chain A"/>
    <property type="match status" value="1"/>
</dbReference>
<dbReference type="Proteomes" id="UP000029839">
    <property type="component" value="Unassembled WGS sequence"/>
</dbReference>
<dbReference type="FunFam" id="3.90.550.10:FF:000122">
    <property type="entry name" value="Dolichol-phosphate mannosyltransferase subunit 1"/>
    <property type="match status" value="1"/>
</dbReference>
<dbReference type="CDD" id="cd06442">
    <property type="entry name" value="DPM1_like"/>
    <property type="match status" value="1"/>
</dbReference>
<gene>
    <name evidence="5" type="ORF">N868_18865</name>
</gene>
<protein>
    <submittedName>
        <fullName evidence="5">Dolichol-phosphate mannosyltransferase</fullName>
    </submittedName>
</protein>
<dbReference type="InterPro" id="IPR039528">
    <property type="entry name" value="DPM1-like"/>
</dbReference>